<keyword evidence="7 12" id="KW-0479">Metal-binding</keyword>
<dbReference type="InterPro" id="IPR034289">
    <property type="entry name" value="CuRO_3_LCC"/>
</dbReference>
<proteinExistence type="inferred from homology"/>
<evidence type="ECO:0000256" key="8">
    <source>
        <dbReference type="ARBA" id="ARBA00022737"/>
    </source>
</evidence>
<dbReference type="Gene3D" id="2.60.40.420">
    <property type="entry name" value="Cupredoxins - blue copper proteins"/>
    <property type="match status" value="3"/>
</dbReference>
<feature type="chain" id="PRO_5035963300" description="Laccase" evidence="12">
    <location>
        <begin position="25"/>
        <end position="574"/>
    </location>
</feature>
<dbReference type="NCBIfam" id="TIGR03389">
    <property type="entry name" value="laccase"/>
    <property type="match status" value="1"/>
</dbReference>
<feature type="domain" description="Plastocyanin-like" evidence="13">
    <location>
        <begin position="162"/>
        <end position="312"/>
    </location>
</feature>
<evidence type="ECO:0000256" key="4">
    <source>
        <dbReference type="ARBA" id="ARBA00012297"/>
    </source>
</evidence>
<dbReference type="OMA" id="FDIHSSW"/>
<evidence type="ECO:0000256" key="2">
    <source>
        <dbReference type="ARBA" id="ARBA00004271"/>
    </source>
</evidence>
<evidence type="ECO:0000256" key="12">
    <source>
        <dbReference type="RuleBase" id="RU361119"/>
    </source>
</evidence>
<feature type="domain" description="Plastocyanin-like" evidence="15">
    <location>
        <begin position="33"/>
        <end position="147"/>
    </location>
</feature>
<comment type="subcellular location">
    <subcellularLocation>
        <location evidence="2 12">Secreted</location>
        <location evidence="2 12">Extracellular space</location>
        <location evidence="2 12">Apoplast</location>
    </subcellularLocation>
</comment>
<dbReference type="InterPro" id="IPR011706">
    <property type="entry name" value="Cu-oxidase_C"/>
</dbReference>
<dbReference type="CDD" id="cd13849">
    <property type="entry name" value="CuRO_1_LCC_plant"/>
    <property type="match status" value="1"/>
</dbReference>
<dbReference type="Proteomes" id="UP000825935">
    <property type="component" value="Chromosome 6"/>
</dbReference>
<comment type="catalytic activity">
    <reaction evidence="1 12">
        <text>4 hydroquinone + O2 = 4 benzosemiquinone + 2 H2O</text>
        <dbReference type="Rhea" id="RHEA:11276"/>
        <dbReference type="ChEBI" id="CHEBI:15377"/>
        <dbReference type="ChEBI" id="CHEBI:15379"/>
        <dbReference type="ChEBI" id="CHEBI:17594"/>
        <dbReference type="ChEBI" id="CHEBI:17977"/>
        <dbReference type="EC" id="1.10.3.2"/>
    </reaction>
</comment>
<evidence type="ECO:0000256" key="6">
    <source>
        <dbReference type="ARBA" id="ARBA00022525"/>
    </source>
</evidence>
<evidence type="ECO:0000256" key="7">
    <source>
        <dbReference type="ARBA" id="ARBA00022723"/>
    </source>
</evidence>
<gene>
    <name evidence="16" type="ORF">KP509_06G043600</name>
</gene>
<keyword evidence="6 12" id="KW-0964">Secreted</keyword>
<dbReference type="Pfam" id="PF07732">
    <property type="entry name" value="Cu-oxidase_3"/>
    <property type="match status" value="1"/>
</dbReference>
<evidence type="ECO:0000256" key="1">
    <source>
        <dbReference type="ARBA" id="ARBA00000349"/>
    </source>
</evidence>
<protein>
    <recommendedName>
        <fullName evidence="4 12">Laccase</fullName>
        <ecNumber evidence="4 12">1.10.3.2</ecNumber>
    </recommendedName>
    <alternativeName>
        <fullName evidence="12">Benzenediol:oxygen oxidoreductase</fullName>
    </alternativeName>
    <alternativeName>
        <fullName evidence="12">Diphenol oxidase</fullName>
    </alternativeName>
    <alternativeName>
        <fullName evidence="12">Urishiol oxidase</fullName>
    </alternativeName>
</protein>
<comment type="function">
    <text evidence="12">Lignin degradation and detoxification of lignin-derived products.</text>
</comment>
<dbReference type="EMBL" id="CM035411">
    <property type="protein sequence ID" value="KAH7434978.1"/>
    <property type="molecule type" value="Genomic_DNA"/>
</dbReference>
<comment type="caution">
    <text evidence="16">The sequence shown here is derived from an EMBL/GenBank/DDBJ whole genome shotgun (WGS) entry which is preliminary data.</text>
</comment>
<dbReference type="CDD" id="cd13875">
    <property type="entry name" value="CuRO_2_LCC_plant"/>
    <property type="match status" value="1"/>
</dbReference>
<reference evidence="16" key="1">
    <citation type="submission" date="2021-08" db="EMBL/GenBank/DDBJ databases">
        <title>WGS assembly of Ceratopteris richardii.</title>
        <authorList>
            <person name="Marchant D.B."/>
            <person name="Chen G."/>
            <person name="Jenkins J."/>
            <person name="Shu S."/>
            <person name="Leebens-Mack J."/>
            <person name="Grimwood J."/>
            <person name="Schmutz J."/>
            <person name="Soltis P."/>
            <person name="Soltis D."/>
            <person name="Chen Z.-H."/>
        </authorList>
    </citation>
    <scope>NUCLEOTIDE SEQUENCE</scope>
    <source>
        <strain evidence="16">Whitten #5841</strain>
        <tissue evidence="16">Leaf</tissue>
    </source>
</reference>
<dbReference type="InterPro" id="IPR002355">
    <property type="entry name" value="Cu_oxidase_Cu_BS"/>
</dbReference>
<evidence type="ECO:0000256" key="11">
    <source>
        <dbReference type="ARBA" id="ARBA00023185"/>
    </source>
</evidence>
<keyword evidence="11 12" id="KW-0439">Lignin degradation</keyword>
<dbReference type="EC" id="1.10.3.2" evidence="4 12"/>
<dbReference type="GO" id="GO:0048046">
    <property type="term" value="C:apoplast"/>
    <property type="evidence" value="ECO:0007669"/>
    <property type="project" value="UniProtKB-SubCell"/>
</dbReference>
<evidence type="ECO:0000259" key="13">
    <source>
        <dbReference type="Pfam" id="PF00394"/>
    </source>
</evidence>
<dbReference type="InterPro" id="IPR034285">
    <property type="entry name" value="CuRO_2_LCC"/>
</dbReference>
<accession>A0A8T2UJU8</accession>
<dbReference type="PANTHER" id="PTHR11709">
    <property type="entry name" value="MULTI-COPPER OXIDASE"/>
    <property type="match status" value="1"/>
</dbReference>
<evidence type="ECO:0000256" key="9">
    <source>
        <dbReference type="ARBA" id="ARBA00023002"/>
    </source>
</evidence>
<evidence type="ECO:0000313" key="16">
    <source>
        <dbReference type="EMBL" id="KAH7434978.1"/>
    </source>
</evidence>
<comment type="similarity">
    <text evidence="3 12">Belongs to the multicopper oxidase family.</text>
</comment>
<dbReference type="InterPro" id="IPR045087">
    <property type="entry name" value="Cu-oxidase_fam"/>
</dbReference>
<dbReference type="Pfam" id="PF00394">
    <property type="entry name" value="Cu-oxidase"/>
    <property type="match status" value="1"/>
</dbReference>
<comment type="cofactor">
    <cofactor evidence="12">
        <name>Cu cation</name>
        <dbReference type="ChEBI" id="CHEBI:23378"/>
    </cofactor>
    <text evidence="12">Binds 4 Cu cations per monomer.</text>
</comment>
<evidence type="ECO:0000256" key="10">
    <source>
        <dbReference type="ARBA" id="ARBA00023008"/>
    </source>
</evidence>
<evidence type="ECO:0000259" key="14">
    <source>
        <dbReference type="Pfam" id="PF07731"/>
    </source>
</evidence>
<keyword evidence="12" id="KW-0732">Signal</keyword>
<dbReference type="InterPro" id="IPR001117">
    <property type="entry name" value="Cu-oxidase_2nd"/>
</dbReference>
<dbReference type="InterPro" id="IPR011707">
    <property type="entry name" value="Cu-oxidase-like_N"/>
</dbReference>
<evidence type="ECO:0000256" key="5">
    <source>
        <dbReference type="ARBA" id="ARBA00022523"/>
    </source>
</evidence>
<dbReference type="OrthoDB" id="2121828at2759"/>
<keyword evidence="10 12" id="KW-0186">Copper</keyword>
<dbReference type="PROSITE" id="PS00080">
    <property type="entry name" value="MULTICOPPER_OXIDASE2"/>
    <property type="match status" value="1"/>
</dbReference>
<sequence>MHSEIVVWWVFLLVLGSSSGSVFARTRYFNFTVQTTNVTRLCYTKALLTVNGQFPGPTSYVREGDRVVVNVTNLSSYDLTIHWHGVRQLLSCWADGPAFITQCPIKTNQSYVHRFRIVDQRGTLFWHAHQSWLRATIHGAFIILKKNKVGYPFEKPREELPPLIIGEWWNANTEDIIAQALVQGGGYNISDAITINGQPGDLYNCSSDGTVVYNVSQGDTILLRLINAGMNFHFFFAIANHNLTVVEADAEYTEPYQTDVVVLAPGQTTNVLLTANNSVGRYYMAVSVFSPPNITLVPYPNVSATAILAYDNVSAASSTPALPSFPAANDTSYVNNFFSSLRGQNYSRGFYYYKVPQKVDIDLLHTVGYSLQPCPSGQTCQGPNGTLIRSSISNITFVTPQLSILQAYYGNGNGNNSVYTTDFPDVPIFEYNYTGINLANKVALPGTRVRVIPFNSTVQVVYQDTATLFFESHPIHLHGQNFYIVGMGTGTFNASRDTPSFNLVNPVSRNTVSVPYGGWAAVRFQAVNPGVWFVHCHFDIHSSWGMDMAFITLNGIGANQSLPAPPLDLPSCVS</sequence>
<dbReference type="Pfam" id="PF07731">
    <property type="entry name" value="Cu-oxidase_2"/>
    <property type="match status" value="1"/>
</dbReference>
<dbReference type="GO" id="GO:0046274">
    <property type="term" value="P:lignin catabolic process"/>
    <property type="evidence" value="ECO:0007669"/>
    <property type="project" value="UniProtKB-KW"/>
</dbReference>
<keyword evidence="5 12" id="KW-0052">Apoplast</keyword>
<dbReference type="InterPro" id="IPR017761">
    <property type="entry name" value="Laccase"/>
</dbReference>
<dbReference type="InterPro" id="IPR034288">
    <property type="entry name" value="CuRO_1_LCC"/>
</dbReference>
<keyword evidence="9 12" id="KW-0560">Oxidoreductase</keyword>
<evidence type="ECO:0000259" key="15">
    <source>
        <dbReference type="Pfam" id="PF07732"/>
    </source>
</evidence>
<name>A0A8T2UJU8_CERRI</name>
<dbReference type="InterPro" id="IPR008972">
    <property type="entry name" value="Cupredoxin"/>
</dbReference>
<evidence type="ECO:0000313" key="17">
    <source>
        <dbReference type="Proteomes" id="UP000825935"/>
    </source>
</evidence>
<organism evidence="16 17">
    <name type="scientific">Ceratopteris richardii</name>
    <name type="common">Triangle waterfern</name>
    <dbReference type="NCBI Taxonomy" id="49495"/>
    <lineage>
        <taxon>Eukaryota</taxon>
        <taxon>Viridiplantae</taxon>
        <taxon>Streptophyta</taxon>
        <taxon>Embryophyta</taxon>
        <taxon>Tracheophyta</taxon>
        <taxon>Polypodiopsida</taxon>
        <taxon>Polypodiidae</taxon>
        <taxon>Polypodiales</taxon>
        <taxon>Pteridineae</taxon>
        <taxon>Pteridaceae</taxon>
        <taxon>Parkerioideae</taxon>
        <taxon>Ceratopteris</taxon>
    </lineage>
</organism>
<keyword evidence="8 12" id="KW-0677">Repeat</keyword>
<evidence type="ECO:0000256" key="3">
    <source>
        <dbReference type="ARBA" id="ARBA00010609"/>
    </source>
</evidence>
<feature type="domain" description="Plastocyanin-like" evidence="14">
    <location>
        <begin position="437"/>
        <end position="553"/>
    </location>
</feature>
<dbReference type="SUPFAM" id="SSF49503">
    <property type="entry name" value="Cupredoxins"/>
    <property type="match status" value="3"/>
</dbReference>
<dbReference type="GO" id="GO:0052716">
    <property type="term" value="F:hydroquinone:oxygen oxidoreductase activity"/>
    <property type="evidence" value="ECO:0007669"/>
    <property type="project" value="UniProtKB-EC"/>
</dbReference>
<dbReference type="GO" id="GO:0005507">
    <property type="term" value="F:copper ion binding"/>
    <property type="evidence" value="ECO:0007669"/>
    <property type="project" value="InterPro"/>
</dbReference>
<feature type="signal peptide" evidence="12">
    <location>
        <begin position="1"/>
        <end position="24"/>
    </location>
</feature>
<keyword evidence="17" id="KW-1185">Reference proteome</keyword>
<dbReference type="AlphaFoldDB" id="A0A8T2UJU8"/>
<dbReference type="PANTHER" id="PTHR11709:SF522">
    <property type="entry name" value="LACCASE-4"/>
    <property type="match status" value="1"/>
</dbReference>
<dbReference type="CDD" id="cd13897">
    <property type="entry name" value="CuRO_3_LCC_plant"/>
    <property type="match status" value="1"/>
</dbReference>